<reference evidence="8" key="1">
    <citation type="journal article" date="2021" name="PeerJ">
        <title>Extensive microbial diversity within the chicken gut microbiome revealed by metagenomics and culture.</title>
        <authorList>
            <person name="Gilroy R."/>
            <person name="Ravi A."/>
            <person name="Getino M."/>
            <person name="Pursley I."/>
            <person name="Horton D.L."/>
            <person name="Alikhan N.F."/>
            <person name="Baker D."/>
            <person name="Gharbi K."/>
            <person name="Hall N."/>
            <person name="Watson M."/>
            <person name="Adriaenssens E.M."/>
            <person name="Foster-Nyarko E."/>
            <person name="Jarju S."/>
            <person name="Secka A."/>
            <person name="Antonio M."/>
            <person name="Oren A."/>
            <person name="Chaudhuri R.R."/>
            <person name="La Ragione R."/>
            <person name="Hildebrand F."/>
            <person name="Pallen M.J."/>
        </authorList>
    </citation>
    <scope>NUCLEOTIDE SEQUENCE</scope>
    <source>
        <strain evidence="8">ChiGjej4B4-12881</strain>
    </source>
</reference>
<feature type="transmembrane region" description="Helical" evidence="6">
    <location>
        <begin position="116"/>
        <end position="136"/>
    </location>
</feature>
<name>A0A9D1W4J2_9FIRM</name>
<dbReference type="InterPro" id="IPR051461">
    <property type="entry name" value="UPF0750_membrane"/>
</dbReference>
<dbReference type="Gene3D" id="3.30.70.120">
    <property type="match status" value="1"/>
</dbReference>
<dbReference type="Pfam" id="PF02588">
    <property type="entry name" value="YitT_membrane"/>
    <property type="match status" value="1"/>
</dbReference>
<protein>
    <submittedName>
        <fullName evidence="8">YitT family protein</fullName>
    </submittedName>
</protein>
<dbReference type="InterPro" id="IPR019264">
    <property type="entry name" value="DUF2179"/>
</dbReference>
<dbReference type="CDD" id="cd16380">
    <property type="entry name" value="YitT_C"/>
    <property type="match status" value="1"/>
</dbReference>
<evidence type="ECO:0000256" key="1">
    <source>
        <dbReference type="ARBA" id="ARBA00004651"/>
    </source>
</evidence>
<evidence type="ECO:0000256" key="3">
    <source>
        <dbReference type="ARBA" id="ARBA00022692"/>
    </source>
</evidence>
<dbReference type="Proteomes" id="UP000886780">
    <property type="component" value="Unassembled WGS sequence"/>
</dbReference>
<gene>
    <name evidence="8" type="ORF">IAA28_06140</name>
</gene>
<dbReference type="PIRSF" id="PIRSF006483">
    <property type="entry name" value="Membrane_protein_YitT"/>
    <property type="match status" value="1"/>
</dbReference>
<evidence type="ECO:0000256" key="6">
    <source>
        <dbReference type="SAM" id="Phobius"/>
    </source>
</evidence>
<proteinExistence type="predicted"/>
<evidence type="ECO:0000256" key="2">
    <source>
        <dbReference type="ARBA" id="ARBA00022475"/>
    </source>
</evidence>
<dbReference type="InterPro" id="IPR015867">
    <property type="entry name" value="N-reg_PII/ATP_PRibTrfase_C"/>
</dbReference>
<accession>A0A9D1W4J2</accession>
<dbReference type="AlphaFoldDB" id="A0A9D1W4J2"/>
<feature type="transmembrane region" description="Helical" evidence="6">
    <location>
        <begin position="156"/>
        <end position="177"/>
    </location>
</feature>
<feature type="domain" description="DUF2179" evidence="7">
    <location>
        <begin position="229"/>
        <end position="283"/>
    </location>
</feature>
<evidence type="ECO:0000313" key="8">
    <source>
        <dbReference type="EMBL" id="HIX52366.1"/>
    </source>
</evidence>
<evidence type="ECO:0000256" key="5">
    <source>
        <dbReference type="ARBA" id="ARBA00023136"/>
    </source>
</evidence>
<evidence type="ECO:0000313" key="9">
    <source>
        <dbReference type="Proteomes" id="UP000886780"/>
    </source>
</evidence>
<evidence type="ECO:0000259" key="7">
    <source>
        <dbReference type="Pfam" id="PF10035"/>
    </source>
</evidence>
<dbReference type="PANTHER" id="PTHR33545">
    <property type="entry name" value="UPF0750 MEMBRANE PROTEIN YITT-RELATED"/>
    <property type="match status" value="1"/>
</dbReference>
<dbReference type="EMBL" id="DXEU01000108">
    <property type="protein sequence ID" value="HIX52366.1"/>
    <property type="molecule type" value="Genomic_DNA"/>
</dbReference>
<feature type="transmembrane region" description="Helical" evidence="6">
    <location>
        <begin position="17"/>
        <end position="34"/>
    </location>
</feature>
<keyword evidence="5 6" id="KW-0472">Membrane</keyword>
<comment type="subcellular location">
    <subcellularLocation>
        <location evidence="1">Cell membrane</location>
        <topology evidence="1">Multi-pass membrane protein</topology>
    </subcellularLocation>
</comment>
<reference evidence="8" key="2">
    <citation type="submission" date="2021-04" db="EMBL/GenBank/DDBJ databases">
        <authorList>
            <person name="Gilroy R."/>
        </authorList>
    </citation>
    <scope>NUCLEOTIDE SEQUENCE</scope>
    <source>
        <strain evidence="8">ChiGjej4B4-12881</strain>
    </source>
</reference>
<keyword evidence="4 6" id="KW-1133">Transmembrane helix</keyword>
<organism evidence="8 9">
    <name type="scientific">Candidatus Lachnoclostridium stercoripullorum</name>
    <dbReference type="NCBI Taxonomy" id="2838635"/>
    <lineage>
        <taxon>Bacteria</taxon>
        <taxon>Bacillati</taxon>
        <taxon>Bacillota</taxon>
        <taxon>Clostridia</taxon>
        <taxon>Lachnospirales</taxon>
        <taxon>Lachnospiraceae</taxon>
    </lineage>
</organism>
<comment type="caution">
    <text evidence="8">The sequence shown here is derived from an EMBL/GenBank/DDBJ whole genome shotgun (WGS) entry which is preliminary data.</text>
</comment>
<keyword evidence="2" id="KW-1003">Cell membrane</keyword>
<dbReference type="Pfam" id="PF10035">
    <property type="entry name" value="DUF2179"/>
    <property type="match status" value="1"/>
</dbReference>
<sequence>MEVQAPKKTVLTTSKEYLIITASIMIMVVGIHFFKFPNNFSFGGVTGFASVVSALTHWSATGFTNAVNLGLLILGFLFLGRDFGFKTVYATLVMSGGLELMEKLFPLSAPLTSEPLLELMFAIFLPAVGSAVLFNIGASSGGTDIIAMIFKKHTSLHIGTMLLLVDMAAVVMSFFVFGPATGMFSSLGLLAKSLVIDQVIENMNQCKCFTIVCDDADPICDFIINDLDRSATVYEAKGAFSHHEKQVIMTTMKSAQAVKLRNYIRQVEPSAFIQITNSSEIIGKGFLGWS</sequence>
<dbReference type="GO" id="GO:0005886">
    <property type="term" value="C:plasma membrane"/>
    <property type="evidence" value="ECO:0007669"/>
    <property type="project" value="UniProtKB-SubCell"/>
</dbReference>
<keyword evidence="3 6" id="KW-0812">Transmembrane</keyword>
<dbReference type="PANTHER" id="PTHR33545:SF5">
    <property type="entry name" value="UPF0750 MEMBRANE PROTEIN YITT"/>
    <property type="match status" value="1"/>
</dbReference>
<dbReference type="InterPro" id="IPR003740">
    <property type="entry name" value="YitT"/>
</dbReference>
<evidence type="ECO:0000256" key="4">
    <source>
        <dbReference type="ARBA" id="ARBA00022989"/>
    </source>
</evidence>